<comment type="catalytic activity">
    <reaction evidence="1 7">
        <text>ATP-dependent breakage, passage and rejoining of double-stranded DNA.</text>
        <dbReference type="EC" id="5.6.2.2"/>
    </reaction>
</comment>
<dbReference type="GO" id="GO:0006265">
    <property type="term" value="P:DNA topological change"/>
    <property type="evidence" value="ECO:0007669"/>
    <property type="project" value="UniProtKB-UniRule"/>
</dbReference>
<dbReference type="PROSITE" id="PS52040">
    <property type="entry name" value="TOPO_IIA"/>
    <property type="match status" value="1"/>
</dbReference>
<dbReference type="InterPro" id="IPR002205">
    <property type="entry name" value="Topo_IIA_dom_A"/>
</dbReference>
<dbReference type="EC" id="5.6.2.2" evidence="3"/>
<dbReference type="SUPFAM" id="SSF56719">
    <property type="entry name" value="Type II DNA topoisomerase"/>
    <property type="match status" value="1"/>
</dbReference>
<dbReference type="Gene3D" id="1.10.268.10">
    <property type="entry name" value="Topoisomerase, domain 3"/>
    <property type="match status" value="1"/>
</dbReference>
<dbReference type="GO" id="GO:0005524">
    <property type="term" value="F:ATP binding"/>
    <property type="evidence" value="ECO:0007669"/>
    <property type="project" value="InterPro"/>
</dbReference>
<dbReference type="GO" id="GO:0003918">
    <property type="term" value="F:DNA topoisomerase type II (double strand cut, ATP-hydrolyzing) activity"/>
    <property type="evidence" value="ECO:0007669"/>
    <property type="project" value="UniProtKB-EC"/>
</dbReference>
<feature type="non-terminal residue" evidence="10">
    <location>
        <position position="873"/>
    </location>
</feature>
<sequence length="873" mass="96663">MSDDNLLRPLDLDDDSSTVEDTPPSTPALTAQEGGMLVGAQKAWDIKDTEFGKIASVQVVDEMKKSYLDYAMSVIVSRALPDARDGLKPVHRRILYGMKELALTHPAKYKKCARIVGEVLGKYHPHGDSAVYEALARLAQDFSMRYLLVDGQGNFGSVDGDSPAAMRYTEARLAKITSELLSDLDKKTVDWIDNFDGTFQEPTVLPALLPNLLLMGSDGIAVGMATKIPTHNLSEVVDALTTLIHQVDSASLPDLTNFTDETIVSAPHSDLTGEFNSTATVDDLLTSIQGPDFPTGGIIYDASAIREVYATGKGKVITRAVADIEETKTGKFQIIVTEIPYQVNKAKLIQKIADLVRDKKIDGISDLRDESDREGLRIVIELKKASKPKSVLNNLFKHTELQSSFPANMVALDGKGTPHLMNLKTILTHYVQHRQMVIVRRSQFELQEAKARIHILEGFIKALDNLDAVIETIKKSKDTDDAKKNLIQKFGFSDIQATAILDLQLRRLSALERQKIEDEYNAILQTIKALLALLHNPQAVLDTIITELSALKKEYGDPRRTKVVKGKLGEFSEEDLVASVDNLVVITREGYIKRMPLNSYRTQRRGGKGVVGMTTKDEDEVLHMTVANTHDYCLFFTDLGKVYAIRAFELPEGSRQAKGQAIINLLSIEQDEKVQALLTLTKANFADQSHFVTMATQKGMVKKTPLAEYESIRTSGKIGISLRDNDKLVKVVLSNGQNYIVLITALGKSIKFKETDVTATGRDTMGVKGMTLKPEDKVLTMETVEIKPPKPDDKRRKFFREILVVTEHGLGKRTNVEEYPEQKRGGQGVKVAELSDKTGQVAAIRLVTEDDEQVVITTKAAQVIKLPLKNIKV</sequence>
<dbReference type="PANTHER" id="PTHR43493:SF5">
    <property type="entry name" value="DNA GYRASE SUBUNIT A, CHLOROPLASTIC_MITOCHONDRIAL"/>
    <property type="match status" value="1"/>
</dbReference>
<dbReference type="EMBL" id="MFAK01000044">
    <property type="protein sequence ID" value="OGD73934.1"/>
    <property type="molecule type" value="Genomic_DNA"/>
</dbReference>
<dbReference type="InterPro" id="IPR050220">
    <property type="entry name" value="Type_II_DNA_Topoisomerases"/>
</dbReference>
<dbReference type="GO" id="GO:0003677">
    <property type="term" value="F:DNA binding"/>
    <property type="evidence" value="ECO:0007669"/>
    <property type="project" value="UniProtKB-UniRule"/>
</dbReference>
<dbReference type="PANTHER" id="PTHR43493">
    <property type="entry name" value="DNA GYRASE/TOPOISOMERASE SUBUNIT A"/>
    <property type="match status" value="1"/>
</dbReference>
<dbReference type="GO" id="GO:0005737">
    <property type="term" value="C:cytoplasm"/>
    <property type="evidence" value="ECO:0007669"/>
    <property type="project" value="TreeGrafter"/>
</dbReference>
<dbReference type="Gene3D" id="3.90.199.10">
    <property type="entry name" value="Topoisomerase II, domain 5"/>
    <property type="match status" value="1"/>
</dbReference>
<dbReference type="Proteomes" id="UP000176191">
    <property type="component" value="Unassembled WGS sequence"/>
</dbReference>
<protein>
    <recommendedName>
        <fullName evidence="3">DNA topoisomerase (ATP-hydrolyzing)</fullName>
        <ecNumber evidence="3">5.6.2.2</ecNumber>
    </recommendedName>
</protein>
<evidence type="ECO:0000256" key="2">
    <source>
        <dbReference type="ARBA" id="ARBA00008263"/>
    </source>
</evidence>
<keyword evidence="5 7" id="KW-0238">DNA-binding</keyword>
<keyword evidence="4 7" id="KW-0799">Topoisomerase</keyword>
<gene>
    <name evidence="10" type="ORF">A2228_01555</name>
</gene>
<dbReference type="InterPro" id="IPR035516">
    <property type="entry name" value="Gyrase/topoIV_suA_C"/>
</dbReference>
<accession>A0A1F5F3L0</accession>
<dbReference type="InterPro" id="IPR006691">
    <property type="entry name" value="GyrA/parC_rep"/>
</dbReference>
<comment type="similarity">
    <text evidence="2">Belongs to the type II topoisomerase GyrA/ParC subunit family.</text>
</comment>
<dbReference type="FunFam" id="3.30.1360.40:FF:000002">
    <property type="entry name" value="DNA gyrase subunit A"/>
    <property type="match status" value="1"/>
</dbReference>
<organism evidence="10 11">
    <name type="scientific">Candidatus Collierbacteria bacterium RIFOXYA2_FULL_46_10</name>
    <dbReference type="NCBI Taxonomy" id="1817726"/>
    <lineage>
        <taxon>Bacteria</taxon>
        <taxon>Candidatus Collieribacteriota</taxon>
    </lineage>
</organism>
<evidence type="ECO:0000259" key="9">
    <source>
        <dbReference type="PROSITE" id="PS52040"/>
    </source>
</evidence>
<dbReference type="NCBIfam" id="NF004043">
    <property type="entry name" value="PRK05560.1"/>
    <property type="match status" value="1"/>
</dbReference>
<reference evidence="10 11" key="1">
    <citation type="journal article" date="2016" name="Nat. Commun.">
        <title>Thousands of microbial genomes shed light on interconnected biogeochemical processes in an aquifer system.</title>
        <authorList>
            <person name="Anantharaman K."/>
            <person name="Brown C.T."/>
            <person name="Hug L.A."/>
            <person name="Sharon I."/>
            <person name="Castelle C.J."/>
            <person name="Probst A.J."/>
            <person name="Thomas B.C."/>
            <person name="Singh A."/>
            <person name="Wilkins M.J."/>
            <person name="Karaoz U."/>
            <person name="Brodie E.L."/>
            <person name="Williams K.H."/>
            <person name="Hubbard S.S."/>
            <person name="Banfield J.F."/>
        </authorList>
    </citation>
    <scope>NUCLEOTIDE SEQUENCE [LARGE SCALE GENOMIC DNA]</scope>
</reference>
<dbReference type="FunFam" id="1.10.268.10:FF:000001">
    <property type="entry name" value="DNA gyrase subunit A"/>
    <property type="match status" value="1"/>
</dbReference>
<dbReference type="SMART" id="SM00434">
    <property type="entry name" value="TOP4c"/>
    <property type="match status" value="1"/>
</dbReference>
<dbReference type="InterPro" id="IPR013758">
    <property type="entry name" value="Topo_IIA_A/C_ab"/>
</dbReference>
<evidence type="ECO:0000256" key="3">
    <source>
        <dbReference type="ARBA" id="ARBA00012895"/>
    </source>
</evidence>
<dbReference type="CDD" id="cd00187">
    <property type="entry name" value="TOP4c"/>
    <property type="match status" value="1"/>
</dbReference>
<comment type="caution">
    <text evidence="10">The sequence shown here is derived from an EMBL/GenBank/DDBJ whole genome shotgun (WGS) entry which is preliminary data.</text>
</comment>
<evidence type="ECO:0000256" key="1">
    <source>
        <dbReference type="ARBA" id="ARBA00000185"/>
    </source>
</evidence>
<dbReference type="Gene3D" id="3.30.1360.40">
    <property type="match status" value="1"/>
</dbReference>
<evidence type="ECO:0000256" key="5">
    <source>
        <dbReference type="ARBA" id="ARBA00023125"/>
    </source>
</evidence>
<dbReference type="Pfam" id="PF00521">
    <property type="entry name" value="DNA_topoisoIV"/>
    <property type="match status" value="1"/>
</dbReference>
<keyword evidence="6 7" id="KW-0413">Isomerase</keyword>
<feature type="domain" description="Topo IIA-type catalytic" evidence="9">
    <location>
        <begin position="80"/>
        <end position="576"/>
    </location>
</feature>
<evidence type="ECO:0000256" key="7">
    <source>
        <dbReference type="PROSITE-ProRule" id="PRU01384"/>
    </source>
</evidence>
<feature type="active site" description="O-(5'-phospho-DNA)-tyrosine intermediate" evidence="7">
    <location>
        <position position="168"/>
    </location>
</feature>
<evidence type="ECO:0000313" key="10">
    <source>
        <dbReference type="EMBL" id="OGD73934.1"/>
    </source>
</evidence>
<evidence type="ECO:0000313" key="11">
    <source>
        <dbReference type="Proteomes" id="UP000176191"/>
    </source>
</evidence>
<dbReference type="GO" id="GO:0009330">
    <property type="term" value="C:DNA topoisomerase type II (double strand cut, ATP-hydrolyzing) complex"/>
    <property type="evidence" value="ECO:0007669"/>
    <property type="project" value="TreeGrafter"/>
</dbReference>
<evidence type="ECO:0000256" key="4">
    <source>
        <dbReference type="ARBA" id="ARBA00023029"/>
    </source>
</evidence>
<dbReference type="SUPFAM" id="SSF101904">
    <property type="entry name" value="GyrA/ParC C-terminal domain-like"/>
    <property type="match status" value="1"/>
</dbReference>
<dbReference type="InterPro" id="IPR013757">
    <property type="entry name" value="Topo_IIA_A_a_sf"/>
</dbReference>
<dbReference type="Gene3D" id="2.120.10.90">
    <property type="entry name" value="DNA gyrase/topoisomerase IV, subunit A, C-terminal"/>
    <property type="match status" value="1"/>
</dbReference>
<dbReference type="Pfam" id="PF03989">
    <property type="entry name" value="DNA_gyraseA_C"/>
    <property type="match status" value="5"/>
</dbReference>
<dbReference type="InterPro" id="IPR013760">
    <property type="entry name" value="Topo_IIA-like_dom_sf"/>
</dbReference>
<dbReference type="AlphaFoldDB" id="A0A1F5F3L0"/>
<name>A0A1F5F3L0_9BACT</name>
<feature type="region of interest" description="Disordered" evidence="8">
    <location>
        <begin position="1"/>
        <end position="31"/>
    </location>
</feature>
<evidence type="ECO:0000256" key="8">
    <source>
        <dbReference type="SAM" id="MobiDB-lite"/>
    </source>
</evidence>
<evidence type="ECO:0000256" key="6">
    <source>
        <dbReference type="ARBA" id="ARBA00023235"/>
    </source>
</evidence>
<proteinExistence type="inferred from homology"/>